<dbReference type="PANTHER" id="PTHR33928">
    <property type="entry name" value="POLYGALACTURONASE QRT3"/>
    <property type="match status" value="1"/>
</dbReference>
<dbReference type="AlphaFoldDB" id="A0A2I0B1D7"/>
<accession>A0A2I0B1D7</accession>
<dbReference type="OrthoDB" id="1046782at2759"/>
<protein>
    <submittedName>
        <fullName evidence="3">Polygalacturonase QRT3</fullName>
    </submittedName>
</protein>
<reference evidence="3 4" key="1">
    <citation type="journal article" date="2017" name="Nature">
        <title>The Apostasia genome and the evolution of orchids.</title>
        <authorList>
            <person name="Zhang G.Q."/>
            <person name="Liu K.W."/>
            <person name="Li Z."/>
            <person name="Lohaus R."/>
            <person name="Hsiao Y.Y."/>
            <person name="Niu S.C."/>
            <person name="Wang J.Y."/>
            <person name="Lin Y.C."/>
            <person name="Xu Q."/>
            <person name="Chen L.J."/>
            <person name="Yoshida K."/>
            <person name="Fujiwara S."/>
            <person name="Wang Z.W."/>
            <person name="Zhang Y.Q."/>
            <person name="Mitsuda N."/>
            <person name="Wang M."/>
            <person name="Liu G.H."/>
            <person name="Pecoraro L."/>
            <person name="Huang H.X."/>
            <person name="Xiao X.J."/>
            <person name="Lin M."/>
            <person name="Wu X.Y."/>
            <person name="Wu W.L."/>
            <person name="Chen Y.Y."/>
            <person name="Chang S.B."/>
            <person name="Sakamoto S."/>
            <person name="Ohme-Takagi M."/>
            <person name="Yagi M."/>
            <person name="Zeng S.J."/>
            <person name="Shen C.Y."/>
            <person name="Yeh C.M."/>
            <person name="Luo Y.B."/>
            <person name="Tsai W.C."/>
            <person name="Van de Peer Y."/>
            <person name="Liu Z.J."/>
        </authorList>
    </citation>
    <scope>NUCLEOTIDE SEQUENCE [LARGE SCALE GENOMIC DNA]</scope>
    <source>
        <strain evidence="4">cv. Shenzhen</strain>
        <tissue evidence="3">Stem</tissue>
    </source>
</reference>
<dbReference type="GO" id="GO:0004650">
    <property type="term" value="F:polygalacturonase activity"/>
    <property type="evidence" value="ECO:0007669"/>
    <property type="project" value="InterPro"/>
</dbReference>
<dbReference type="SUPFAM" id="SSF51126">
    <property type="entry name" value="Pectin lyase-like"/>
    <property type="match status" value="1"/>
</dbReference>
<dbReference type="SMART" id="SM00710">
    <property type="entry name" value="PbH1"/>
    <property type="match status" value="4"/>
</dbReference>
<dbReference type="InterPro" id="IPR012334">
    <property type="entry name" value="Pectin_lyas_fold"/>
</dbReference>
<evidence type="ECO:0000313" key="4">
    <source>
        <dbReference type="Proteomes" id="UP000236161"/>
    </source>
</evidence>
<evidence type="ECO:0000313" key="3">
    <source>
        <dbReference type="EMBL" id="PKA61584.1"/>
    </source>
</evidence>
<gene>
    <name evidence="3" type="primary">QRT3</name>
    <name evidence="3" type="ORF">AXF42_Ash018197</name>
</gene>
<dbReference type="InterPro" id="IPR011050">
    <property type="entry name" value="Pectin_lyase_fold/virulence"/>
</dbReference>
<dbReference type="Gene3D" id="2.160.20.10">
    <property type="entry name" value="Single-stranded right-handed beta-helix, Pectin lyase-like"/>
    <property type="match status" value="1"/>
</dbReference>
<feature type="chain" id="PRO_5014134707" evidence="1">
    <location>
        <begin position="27"/>
        <end position="519"/>
    </location>
</feature>
<name>A0A2I0B1D7_9ASPA</name>
<dbReference type="InterPro" id="IPR024535">
    <property type="entry name" value="RHGA/B-epi-like_pectate_lyase"/>
</dbReference>
<dbReference type="InterPro" id="IPR006626">
    <property type="entry name" value="PbH1"/>
</dbReference>
<keyword evidence="4" id="KW-1185">Reference proteome</keyword>
<feature type="domain" description="Rhamnogalacturonase A/B/Epimerase-like pectate lyase" evidence="2">
    <location>
        <begin position="97"/>
        <end position="331"/>
    </location>
</feature>
<evidence type="ECO:0000256" key="1">
    <source>
        <dbReference type="SAM" id="SignalP"/>
    </source>
</evidence>
<dbReference type="PANTHER" id="PTHR33928:SF7">
    <property type="entry name" value="POLYGALACTURONASE QRT3"/>
    <property type="match status" value="1"/>
</dbReference>
<dbReference type="InterPro" id="IPR039279">
    <property type="entry name" value="QRT3-like"/>
</dbReference>
<dbReference type="STRING" id="1088818.A0A2I0B1D7"/>
<sequence length="519" mass="54632">MSEKGRGGPPAILLLLLGVAVQFSAAAVAAGELLHQHDRMRRRAERFLSAFSAGAAPSPSVLLSHLRSLSFSFSAINSSAFLGGRWNIFVSSNSRVFRVTDYGADPTGRTDSTAAIQQALSDAFRPLSGRSLLAGIADLGGAEINLEGGSYLITRPISLPFSPAGNLKIHSGSLRASDDFPENRYVIELWASSSNQNRVSPDISSAATSAYDYEYITLSGIMVDANFRGGGIAVVNSLRTIISGCYIAQFESDGIWVQGGHETFISDSFLGQHITAGADPGERNFSSTAIRLMGNDNAVTDVVIFSAATGILVAGQANVLTGVHCYNKATGFGGTGIYLKSPGLTQNRIVNCYMDYTGIVSEDPTLLLVSGSFFLGDAGVVLKSVNGVMRGVDIVDNLFSGSGAGADIVRLDESGGAFTAVDQVRVERNSVEGMRVRSTSARAAGEANGSIWTVDFSPVLLFANRIDHVQYAVRAGSGFPNHALRNVSGNRVVIESDVPVAATVYVAVDQCGDSSSIFI</sequence>
<feature type="signal peptide" evidence="1">
    <location>
        <begin position="1"/>
        <end position="26"/>
    </location>
</feature>
<dbReference type="Pfam" id="PF12708">
    <property type="entry name" value="Pect-lyase_RHGA_epim"/>
    <property type="match status" value="1"/>
</dbReference>
<dbReference type="Proteomes" id="UP000236161">
    <property type="component" value="Unassembled WGS sequence"/>
</dbReference>
<proteinExistence type="predicted"/>
<keyword evidence="1" id="KW-0732">Signal</keyword>
<organism evidence="3 4">
    <name type="scientific">Apostasia shenzhenica</name>
    <dbReference type="NCBI Taxonomy" id="1088818"/>
    <lineage>
        <taxon>Eukaryota</taxon>
        <taxon>Viridiplantae</taxon>
        <taxon>Streptophyta</taxon>
        <taxon>Embryophyta</taxon>
        <taxon>Tracheophyta</taxon>
        <taxon>Spermatophyta</taxon>
        <taxon>Magnoliopsida</taxon>
        <taxon>Liliopsida</taxon>
        <taxon>Asparagales</taxon>
        <taxon>Orchidaceae</taxon>
        <taxon>Apostasioideae</taxon>
        <taxon>Apostasia</taxon>
    </lineage>
</organism>
<dbReference type="EMBL" id="KZ451928">
    <property type="protein sequence ID" value="PKA61584.1"/>
    <property type="molecule type" value="Genomic_DNA"/>
</dbReference>
<evidence type="ECO:0000259" key="2">
    <source>
        <dbReference type="Pfam" id="PF12708"/>
    </source>
</evidence>